<organism evidence="3">
    <name type="scientific">Caenorhabditis brenneri</name>
    <name type="common">Nematode worm</name>
    <dbReference type="NCBI Taxonomy" id="135651"/>
    <lineage>
        <taxon>Eukaryota</taxon>
        <taxon>Metazoa</taxon>
        <taxon>Ecdysozoa</taxon>
        <taxon>Nematoda</taxon>
        <taxon>Chromadorea</taxon>
        <taxon>Rhabditida</taxon>
        <taxon>Rhabditina</taxon>
        <taxon>Rhabditomorpha</taxon>
        <taxon>Rhabditoidea</taxon>
        <taxon>Rhabditidae</taxon>
        <taxon>Peloderinae</taxon>
        <taxon>Caenorhabditis</taxon>
    </lineage>
</organism>
<dbReference type="HOGENOM" id="CLU_1541558_0_0_1"/>
<feature type="compositionally biased region" description="Basic and acidic residues" evidence="1">
    <location>
        <begin position="104"/>
        <end position="143"/>
    </location>
</feature>
<sequence length="150" mass="17276">MSGVYNQSGESLITKAEIHTFSDNLPDVIASFQALYVKFQEEDGEQTTDVIEREIGDREEQKTGDNTNELSATSVILEHKMLFVKFEAASDVDSDWEDIGSQTDHSDLSEGHYSDETTEEKQYRETRNKTKSEKKTRRMEHLNKKYQLSE</sequence>
<keyword evidence="3" id="KW-1185">Reference proteome</keyword>
<evidence type="ECO:0000256" key="1">
    <source>
        <dbReference type="SAM" id="MobiDB-lite"/>
    </source>
</evidence>
<reference evidence="3" key="1">
    <citation type="submission" date="2011-07" db="EMBL/GenBank/DDBJ databases">
        <authorList>
            <consortium name="Caenorhabditis brenneri Sequencing and Analysis Consortium"/>
            <person name="Wilson R.K."/>
        </authorList>
    </citation>
    <scope>NUCLEOTIDE SEQUENCE [LARGE SCALE GENOMIC DNA]</scope>
    <source>
        <strain evidence="3">PB2801</strain>
    </source>
</reference>
<name>G0N5T5_CAEBE</name>
<dbReference type="AlphaFoldDB" id="G0N5T5"/>
<dbReference type="EMBL" id="GL379840">
    <property type="protein sequence ID" value="EGT53238.1"/>
    <property type="molecule type" value="Genomic_DNA"/>
</dbReference>
<evidence type="ECO:0000313" key="3">
    <source>
        <dbReference type="Proteomes" id="UP000008068"/>
    </source>
</evidence>
<dbReference type="InParanoid" id="G0N5T5"/>
<dbReference type="Proteomes" id="UP000008068">
    <property type="component" value="Unassembled WGS sequence"/>
</dbReference>
<dbReference type="OrthoDB" id="5812323at2759"/>
<feature type="region of interest" description="Disordered" evidence="1">
    <location>
        <begin position="43"/>
        <end position="69"/>
    </location>
</feature>
<dbReference type="FunCoup" id="G0N5T5">
    <property type="interactions" value="33"/>
</dbReference>
<protein>
    <submittedName>
        <fullName evidence="2">Uncharacterized protein</fullName>
    </submittedName>
</protein>
<evidence type="ECO:0000313" key="2">
    <source>
        <dbReference type="EMBL" id="EGT53238.1"/>
    </source>
</evidence>
<dbReference type="eggNOG" id="ENOG502TISM">
    <property type="taxonomic scope" value="Eukaryota"/>
</dbReference>
<feature type="compositionally biased region" description="Basic and acidic residues" evidence="1">
    <location>
        <begin position="50"/>
        <end position="63"/>
    </location>
</feature>
<dbReference type="OMA" id="KTRRMEH"/>
<accession>G0N5T5</accession>
<proteinExistence type="predicted"/>
<feature type="region of interest" description="Disordered" evidence="1">
    <location>
        <begin position="92"/>
        <end position="150"/>
    </location>
</feature>
<gene>
    <name evidence="2" type="ORF">CAEBREN_17431</name>
</gene>